<dbReference type="InterPro" id="IPR011108">
    <property type="entry name" value="RMMBL"/>
</dbReference>
<gene>
    <name evidence="9" type="ORF">UFOPK2754_02082</name>
    <name evidence="10" type="ORF">UFOPK3139_02546</name>
    <name evidence="11" type="ORF">UFOPK3543_00276</name>
    <name evidence="12" type="ORF">UFOPK3967_02786</name>
</gene>
<dbReference type="Pfam" id="PF17770">
    <property type="entry name" value="RNase_J_C"/>
    <property type="match status" value="1"/>
</dbReference>
<evidence type="ECO:0000256" key="7">
    <source>
        <dbReference type="ARBA" id="ARBA00022884"/>
    </source>
</evidence>
<dbReference type="NCBIfam" id="TIGR00649">
    <property type="entry name" value="MG423"/>
    <property type="match status" value="1"/>
</dbReference>
<sequence length="550" mass="59525">MRVRFFGGLSQIGRNCAAIEAEGKLLLIDCGQMFSDDASPGVETILPDFGFLRDRAADIVGCIATHGHEDHIGALPFLLRDVSFPVYSTRFTLALVRHKLAEANLLDRSQLVEVHDGEKVKIGPFDCEFLPVTHSTPSGVISVIRTSQGVIVHSGDLKIDPTPVDHRTTDLDRLAEIASTEGVRLLLADSTNADTPGRTASETHIGDVLSGVFAANSERRIIVASFASHIHRLQQVADLAIAQGRTVVPVGLSMVRNFKLARDLGLMHIPDQHIADADEAERLDPAKVCVVCTGSQGEYRSALWKMVQGENRFVAITVDDTVVFSSHPIPGNESAVARLRNGLARLGAEVVHSGQLDVHTSGHAKQDELADFHRVVRPEFFVPVHGEHAHLAAHAKLARGMGMAVDNVVVCLDGQSVELSDAGIARGPETSGAMIYVDGRVGGVDEAVLQERRVLGENGFVAVFVVIDDDERSLVDGPTVISRGWAIDDDLDNLEDAIADAVRASILDVLKSREPTRKNIERVMRRSAGSTVADLTRRRPMIIPTVTFAR</sequence>
<name>A0A6J7FFJ7_9ZZZZ</name>
<dbReference type="SUPFAM" id="SSF56281">
    <property type="entry name" value="Metallo-hydrolase/oxidoreductase"/>
    <property type="match status" value="1"/>
</dbReference>
<dbReference type="Pfam" id="PF07521">
    <property type="entry name" value="RMMBL"/>
    <property type="match status" value="1"/>
</dbReference>
<feature type="domain" description="Metallo-beta-lactamase" evidence="8">
    <location>
        <begin position="13"/>
        <end position="204"/>
    </location>
</feature>
<organism evidence="11">
    <name type="scientific">freshwater metagenome</name>
    <dbReference type="NCBI Taxonomy" id="449393"/>
    <lineage>
        <taxon>unclassified sequences</taxon>
        <taxon>metagenomes</taxon>
        <taxon>ecological metagenomes</taxon>
    </lineage>
</organism>
<dbReference type="EMBL" id="CAEZYR010000082">
    <property type="protein sequence ID" value="CAB4755661.1"/>
    <property type="molecule type" value="Genomic_DNA"/>
</dbReference>
<dbReference type="CDD" id="cd07714">
    <property type="entry name" value="RNaseJ_MBL-fold"/>
    <property type="match status" value="1"/>
</dbReference>
<protein>
    <submittedName>
        <fullName evidence="11">Unannotated protein</fullName>
    </submittedName>
</protein>
<dbReference type="Pfam" id="PF22505">
    <property type="entry name" value="RNase_J_b_CASP"/>
    <property type="match status" value="1"/>
</dbReference>
<dbReference type="InterPro" id="IPR036866">
    <property type="entry name" value="RibonucZ/Hydroxyglut_hydro"/>
</dbReference>
<reference evidence="11" key="1">
    <citation type="submission" date="2020-05" db="EMBL/GenBank/DDBJ databases">
        <authorList>
            <person name="Chiriac C."/>
            <person name="Salcher M."/>
            <person name="Ghai R."/>
            <person name="Kavagutti S V."/>
        </authorList>
    </citation>
    <scope>NUCLEOTIDE SEQUENCE</scope>
</reference>
<dbReference type="InterPro" id="IPR055132">
    <property type="entry name" value="RNase_J_b_CASP"/>
</dbReference>
<dbReference type="SMART" id="SM00849">
    <property type="entry name" value="Lactamase_B"/>
    <property type="match status" value="1"/>
</dbReference>
<dbReference type="InterPro" id="IPR041636">
    <property type="entry name" value="RNase_J_C"/>
</dbReference>
<evidence type="ECO:0000259" key="8">
    <source>
        <dbReference type="SMART" id="SM00849"/>
    </source>
</evidence>
<dbReference type="EMBL" id="CAFBOS010000242">
    <property type="protein sequence ID" value="CAB5021295.1"/>
    <property type="molecule type" value="Genomic_DNA"/>
</dbReference>
<dbReference type="InterPro" id="IPR042173">
    <property type="entry name" value="RNase_J_2"/>
</dbReference>
<evidence type="ECO:0000256" key="3">
    <source>
        <dbReference type="ARBA" id="ARBA00022723"/>
    </source>
</evidence>
<keyword evidence="2" id="KW-0540">Nuclease</keyword>
<keyword evidence="5" id="KW-0862">Zinc</keyword>
<dbReference type="Gene3D" id="3.60.15.10">
    <property type="entry name" value="Ribonuclease Z/Hydroxyacylglutathione hydrolase-like"/>
    <property type="match status" value="1"/>
</dbReference>
<dbReference type="EMBL" id="CAFBMH010000005">
    <property type="protein sequence ID" value="CAB4891179.1"/>
    <property type="molecule type" value="Genomic_DNA"/>
</dbReference>
<evidence type="ECO:0000256" key="1">
    <source>
        <dbReference type="ARBA" id="ARBA00022490"/>
    </source>
</evidence>
<evidence type="ECO:0000313" key="10">
    <source>
        <dbReference type="EMBL" id="CAB4835622.1"/>
    </source>
</evidence>
<dbReference type="Gene3D" id="3.10.20.580">
    <property type="match status" value="1"/>
</dbReference>
<keyword evidence="6" id="KW-0269">Exonuclease</keyword>
<dbReference type="GO" id="GO:0004527">
    <property type="term" value="F:exonuclease activity"/>
    <property type="evidence" value="ECO:0007669"/>
    <property type="project" value="UniProtKB-KW"/>
</dbReference>
<dbReference type="AlphaFoldDB" id="A0A6J7FFJ7"/>
<dbReference type="PANTHER" id="PTHR43694">
    <property type="entry name" value="RIBONUCLEASE J"/>
    <property type="match status" value="1"/>
</dbReference>
<evidence type="ECO:0000313" key="11">
    <source>
        <dbReference type="EMBL" id="CAB4891179.1"/>
    </source>
</evidence>
<evidence type="ECO:0000313" key="12">
    <source>
        <dbReference type="EMBL" id="CAB5021295.1"/>
    </source>
</evidence>
<accession>A0A6J7FFJ7</accession>
<dbReference type="InterPro" id="IPR001279">
    <property type="entry name" value="Metallo-B-lactamas"/>
</dbReference>
<evidence type="ECO:0000256" key="5">
    <source>
        <dbReference type="ARBA" id="ARBA00022833"/>
    </source>
</evidence>
<evidence type="ECO:0000256" key="2">
    <source>
        <dbReference type="ARBA" id="ARBA00022722"/>
    </source>
</evidence>
<dbReference type="GO" id="GO:0003723">
    <property type="term" value="F:RNA binding"/>
    <property type="evidence" value="ECO:0007669"/>
    <property type="project" value="UniProtKB-KW"/>
</dbReference>
<dbReference type="Pfam" id="PF12706">
    <property type="entry name" value="Lactamase_B_2"/>
    <property type="match status" value="1"/>
</dbReference>
<dbReference type="PANTHER" id="PTHR43694:SF1">
    <property type="entry name" value="RIBONUCLEASE J"/>
    <property type="match status" value="1"/>
</dbReference>
<evidence type="ECO:0000313" key="9">
    <source>
        <dbReference type="EMBL" id="CAB4755661.1"/>
    </source>
</evidence>
<dbReference type="EMBL" id="CAFABA010000136">
    <property type="protein sequence ID" value="CAB4835622.1"/>
    <property type="molecule type" value="Genomic_DNA"/>
</dbReference>
<dbReference type="GO" id="GO:0046872">
    <property type="term" value="F:metal ion binding"/>
    <property type="evidence" value="ECO:0007669"/>
    <property type="project" value="UniProtKB-KW"/>
</dbReference>
<proteinExistence type="predicted"/>
<dbReference type="InterPro" id="IPR004613">
    <property type="entry name" value="RNase_J"/>
</dbReference>
<evidence type="ECO:0000256" key="4">
    <source>
        <dbReference type="ARBA" id="ARBA00022801"/>
    </source>
</evidence>
<keyword evidence="4" id="KW-0378">Hydrolase</keyword>
<keyword evidence="1" id="KW-0963">Cytoplasm</keyword>
<keyword evidence="7" id="KW-0694">RNA-binding</keyword>
<dbReference type="Gene3D" id="3.40.50.10710">
    <property type="entry name" value="Metallo-hydrolase/oxidoreductase"/>
    <property type="match status" value="1"/>
</dbReference>
<evidence type="ECO:0000256" key="6">
    <source>
        <dbReference type="ARBA" id="ARBA00022839"/>
    </source>
</evidence>
<keyword evidence="3" id="KW-0479">Metal-binding</keyword>